<keyword evidence="2" id="KW-0812">Transmembrane</keyword>
<evidence type="ECO:0000256" key="1">
    <source>
        <dbReference type="SAM" id="MobiDB-lite"/>
    </source>
</evidence>
<evidence type="ECO:0000256" key="2">
    <source>
        <dbReference type="SAM" id="Phobius"/>
    </source>
</evidence>
<feature type="region of interest" description="Disordered" evidence="1">
    <location>
        <begin position="289"/>
        <end position="324"/>
    </location>
</feature>
<feature type="transmembrane region" description="Helical" evidence="2">
    <location>
        <begin position="144"/>
        <end position="164"/>
    </location>
</feature>
<reference evidence="3 4" key="1">
    <citation type="submission" date="2017-06" db="EMBL/GenBank/DDBJ databases">
        <authorList>
            <person name="Kim H.J."/>
            <person name="Triplett B.A."/>
        </authorList>
    </citation>
    <scope>NUCLEOTIDE SEQUENCE [LARGE SCALE GENOMIC DNA]</scope>
    <source>
        <strain evidence="3 4">CGMCC 4.5593</strain>
    </source>
</reference>
<feature type="transmembrane region" description="Helical" evidence="2">
    <location>
        <begin position="53"/>
        <end position="73"/>
    </location>
</feature>
<keyword evidence="4" id="KW-1185">Reference proteome</keyword>
<dbReference type="InterPro" id="IPR045782">
    <property type="entry name" value="TrbL_3"/>
</dbReference>
<dbReference type="AlphaFoldDB" id="A0A239IZ69"/>
<protein>
    <submittedName>
        <fullName evidence="3">Uncharacterized protein</fullName>
    </submittedName>
</protein>
<dbReference type="OrthoDB" id="3417255at2"/>
<sequence>MVDRFLNGFIKWAADQVVDMLGGVLAFLTSAMFLSPDVTVLPQVQMIAARSALIVNACFGLAIVTVGIAVMVSGSVETRYKVKDLIPRLVVGFALSTFAVPLCSVVIEVANALTVSMVGPATPTVDAVKMARTHVIAALADSRVAVVALLVGVLIVGLLFTLVVGWLVRVGVLIILAAVSPLALAGFSLPWTEALAQLWWRALLGCLVTPTLQAITLSIGIELILDPRSSIPVLIGLPQTDLLNLLVVVVVLWVTVAIPGFVRRLVKQAPGRNLGAVAARAVMYRSLGRQARRQRQTPATRVHVSNHTHHHYRRLRRGVLNRES</sequence>
<feature type="compositionally biased region" description="Basic residues" evidence="1">
    <location>
        <begin position="304"/>
        <end position="324"/>
    </location>
</feature>
<keyword evidence="2" id="KW-0472">Membrane</keyword>
<gene>
    <name evidence="3" type="ORF">SAMN05421812_102643</name>
</gene>
<organism evidence="3 4">
    <name type="scientific">Asanoa hainanensis</name>
    <dbReference type="NCBI Taxonomy" id="560556"/>
    <lineage>
        <taxon>Bacteria</taxon>
        <taxon>Bacillati</taxon>
        <taxon>Actinomycetota</taxon>
        <taxon>Actinomycetes</taxon>
        <taxon>Micromonosporales</taxon>
        <taxon>Micromonosporaceae</taxon>
        <taxon>Asanoa</taxon>
    </lineage>
</organism>
<feature type="transmembrane region" description="Helical" evidence="2">
    <location>
        <begin position="245"/>
        <end position="262"/>
    </location>
</feature>
<keyword evidence="2" id="KW-1133">Transmembrane helix</keyword>
<dbReference type="Pfam" id="PF19590">
    <property type="entry name" value="TrbL_3"/>
    <property type="match status" value="1"/>
</dbReference>
<accession>A0A239IZ69</accession>
<evidence type="ECO:0000313" key="4">
    <source>
        <dbReference type="Proteomes" id="UP000198362"/>
    </source>
</evidence>
<feature type="transmembrane region" description="Helical" evidence="2">
    <location>
        <begin position="85"/>
        <end position="107"/>
    </location>
</feature>
<proteinExistence type="predicted"/>
<feature type="transmembrane region" description="Helical" evidence="2">
    <location>
        <begin position="20"/>
        <end position="41"/>
    </location>
</feature>
<name>A0A239IZ69_9ACTN</name>
<feature type="transmembrane region" description="Helical" evidence="2">
    <location>
        <begin position="203"/>
        <end position="225"/>
    </location>
</feature>
<evidence type="ECO:0000313" key="3">
    <source>
        <dbReference type="EMBL" id="SNS98849.1"/>
    </source>
</evidence>
<dbReference type="EMBL" id="FZPH01000002">
    <property type="protein sequence ID" value="SNS98849.1"/>
    <property type="molecule type" value="Genomic_DNA"/>
</dbReference>
<feature type="transmembrane region" description="Helical" evidence="2">
    <location>
        <begin position="170"/>
        <end position="191"/>
    </location>
</feature>
<dbReference type="Proteomes" id="UP000198362">
    <property type="component" value="Unassembled WGS sequence"/>
</dbReference>
<dbReference type="RefSeq" id="WP_089245838.1">
    <property type="nucleotide sequence ID" value="NZ_FZPH01000002.1"/>
</dbReference>